<evidence type="ECO:0000256" key="1">
    <source>
        <dbReference type="ARBA" id="ARBA00000316"/>
    </source>
</evidence>
<feature type="active site" description="Proton acceptor; specific for L-alanine" evidence="5">
    <location>
        <position position="265"/>
    </location>
</feature>
<name>A0A1E8GMC4_9LACT</name>
<sequence length="371" mass="41575">MRSSIHRPTRIIVNLESIRRNIRNLRDHVGSDPMVYAVVKANSYGHGSVRVAHAVQGLVDGFCVSNLDEALELRENNIFENILVLSGISPRDAKLALEENISLTIPSVEWLLQVIDENREEDLSGLKLHIKFDSGMGRIGVRCVEDINEIIEIIDKYNFTFDGIFTHFATADEASQTKFEQQEHAFKSALAGMERRPHFIHSTNSAASLWHPDTIEDIIRFGDAMYGLNPSCGNIELPFELEPALTLESELSHVKLLEEGETVGYGATYTTDSDIFVGTLPIGYADGWTRNMQGFDVLIDGKRMPIIGRVSMDQITIQLDQEYPLGTKVTLIGKNGNDVITVDDVANKRGTINYEVVCLLSDRIYRTYINE</sequence>
<accession>A0A1E8GMC4</accession>
<dbReference type="EC" id="5.1.1.1" evidence="5"/>
<dbReference type="InterPro" id="IPR009006">
    <property type="entry name" value="Ala_racemase/Decarboxylase_C"/>
</dbReference>
<protein>
    <recommendedName>
        <fullName evidence="5">Alanine racemase</fullName>
        <ecNumber evidence="5">5.1.1.1</ecNumber>
    </recommendedName>
</protein>
<dbReference type="Proteomes" id="UP000178622">
    <property type="component" value="Unassembled WGS sequence"/>
</dbReference>
<comment type="similarity">
    <text evidence="5">Belongs to the alanine racemase family.</text>
</comment>
<dbReference type="Gene3D" id="3.20.20.10">
    <property type="entry name" value="Alanine racemase"/>
    <property type="match status" value="1"/>
</dbReference>
<dbReference type="NCBIfam" id="TIGR00492">
    <property type="entry name" value="alr"/>
    <property type="match status" value="1"/>
</dbReference>
<evidence type="ECO:0000259" key="8">
    <source>
        <dbReference type="SMART" id="SM01005"/>
    </source>
</evidence>
<evidence type="ECO:0000256" key="2">
    <source>
        <dbReference type="ARBA" id="ARBA00001933"/>
    </source>
</evidence>
<evidence type="ECO:0000256" key="6">
    <source>
        <dbReference type="PIRSR" id="PIRSR600821-50"/>
    </source>
</evidence>
<feature type="modified residue" description="N6-(pyridoxal phosphate)lysine" evidence="5 6">
    <location>
        <position position="40"/>
    </location>
</feature>
<comment type="pathway">
    <text evidence="5">Amino-acid biosynthesis; D-alanine biosynthesis; D-alanine from L-alanine: step 1/1.</text>
</comment>
<evidence type="ECO:0000313" key="9">
    <source>
        <dbReference type="EMBL" id="OFI49401.1"/>
    </source>
</evidence>
<comment type="caution">
    <text evidence="9">The sequence shown here is derived from an EMBL/GenBank/DDBJ whole genome shotgun (WGS) entry which is preliminary data.</text>
</comment>
<evidence type="ECO:0000256" key="7">
    <source>
        <dbReference type="PIRSR" id="PIRSR600821-52"/>
    </source>
</evidence>
<dbReference type="InterPro" id="IPR001608">
    <property type="entry name" value="Ala_racemase_N"/>
</dbReference>
<comment type="cofactor">
    <cofactor evidence="2 5 6">
        <name>pyridoxal 5'-phosphate</name>
        <dbReference type="ChEBI" id="CHEBI:597326"/>
    </cofactor>
</comment>
<dbReference type="OrthoDB" id="9813814at2"/>
<evidence type="ECO:0000313" key="10">
    <source>
        <dbReference type="Proteomes" id="UP000178622"/>
    </source>
</evidence>
<dbReference type="AlphaFoldDB" id="A0A1E8GMC4"/>
<proteinExistence type="inferred from homology"/>
<dbReference type="RefSeq" id="WP_070791922.1">
    <property type="nucleotide sequence ID" value="NZ_MKIR01000012.1"/>
</dbReference>
<dbReference type="PANTHER" id="PTHR30511:SF0">
    <property type="entry name" value="ALANINE RACEMASE, CATABOLIC-RELATED"/>
    <property type="match status" value="1"/>
</dbReference>
<evidence type="ECO:0000256" key="3">
    <source>
        <dbReference type="ARBA" id="ARBA00022898"/>
    </source>
</evidence>
<feature type="binding site" evidence="5 7">
    <location>
        <position position="312"/>
    </location>
    <ligand>
        <name>substrate</name>
    </ligand>
</feature>
<reference evidence="10" key="1">
    <citation type="submission" date="2016-09" db="EMBL/GenBank/DDBJ databases">
        <title>Draft genome sequence of a novel species of the family Streptococcaceae isolated from flowers.</title>
        <authorList>
            <person name="Chuah L.-O."/>
            <person name="Yap K.-P."/>
            <person name="Thong K.L."/>
            <person name="Liong M.T."/>
            <person name="Ahmad R."/>
            <person name="Rusul G."/>
        </authorList>
    </citation>
    <scope>NUCLEOTIDE SEQUENCE [LARGE SCALE GENOMIC DNA]</scope>
    <source>
        <strain evidence="10">DF1</strain>
    </source>
</reference>
<dbReference type="FunFam" id="3.20.20.10:FF:000002">
    <property type="entry name" value="Alanine racemase"/>
    <property type="match status" value="1"/>
</dbReference>
<comment type="function">
    <text evidence="5">Catalyzes the interconversion of L-alanine and D-alanine. May also act on other amino acids.</text>
</comment>
<dbReference type="CDD" id="cd00430">
    <property type="entry name" value="PLPDE_III_AR"/>
    <property type="match status" value="1"/>
</dbReference>
<dbReference type="STRING" id="1859473.BG261_02125"/>
<organism evidence="9 10">
    <name type="scientific">Floricoccus tropicus</name>
    <dbReference type="NCBI Taxonomy" id="1859473"/>
    <lineage>
        <taxon>Bacteria</taxon>
        <taxon>Bacillati</taxon>
        <taxon>Bacillota</taxon>
        <taxon>Bacilli</taxon>
        <taxon>Lactobacillales</taxon>
        <taxon>Streptococcaceae</taxon>
        <taxon>Floricoccus</taxon>
    </lineage>
</organism>
<gene>
    <name evidence="9" type="ORF">BG261_02125</name>
</gene>
<dbReference type="GO" id="GO:0030170">
    <property type="term" value="F:pyridoxal phosphate binding"/>
    <property type="evidence" value="ECO:0007669"/>
    <property type="project" value="UniProtKB-UniRule"/>
</dbReference>
<dbReference type="SMART" id="SM01005">
    <property type="entry name" value="Ala_racemase_C"/>
    <property type="match status" value="1"/>
</dbReference>
<dbReference type="Pfam" id="PF01168">
    <property type="entry name" value="Ala_racemase_N"/>
    <property type="match status" value="1"/>
</dbReference>
<dbReference type="UniPathway" id="UPA00042">
    <property type="reaction ID" value="UER00497"/>
</dbReference>
<dbReference type="FunFam" id="2.40.37.10:FF:000006">
    <property type="entry name" value="Alanine racemase"/>
    <property type="match status" value="1"/>
</dbReference>
<dbReference type="HAMAP" id="MF_01201">
    <property type="entry name" value="Ala_racemase"/>
    <property type="match status" value="1"/>
</dbReference>
<dbReference type="InterPro" id="IPR011079">
    <property type="entry name" value="Ala_racemase_C"/>
</dbReference>
<feature type="active site" description="Proton acceptor; specific for D-alanine" evidence="5">
    <location>
        <position position="40"/>
    </location>
</feature>
<feature type="domain" description="Alanine racemase C-terminal" evidence="8">
    <location>
        <begin position="244"/>
        <end position="369"/>
    </location>
</feature>
<feature type="binding site" evidence="5 7">
    <location>
        <position position="138"/>
    </location>
    <ligand>
        <name>substrate</name>
    </ligand>
</feature>
<comment type="catalytic activity">
    <reaction evidence="1 5">
        <text>L-alanine = D-alanine</text>
        <dbReference type="Rhea" id="RHEA:20249"/>
        <dbReference type="ChEBI" id="CHEBI:57416"/>
        <dbReference type="ChEBI" id="CHEBI:57972"/>
        <dbReference type="EC" id="5.1.1.1"/>
    </reaction>
</comment>
<dbReference type="SUPFAM" id="SSF50621">
    <property type="entry name" value="Alanine racemase C-terminal domain-like"/>
    <property type="match status" value="1"/>
</dbReference>
<dbReference type="SUPFAM" id="SSF51419">
    <property type="entry name" value="PLP-binding barrel"/>
    <property type="match status" value="1"/>
</dbReference>
<dbReference type="GO" id="GO:0005829">
    <property type="term" value="C:cytosol"/>
    <property type="evidence" value="ECO:0007669"/>
    <property type="project" value="TreeGrafter"/>
</dbReference>
<evidence type="ECO:0000256" key="5">
    <source>
        <dbReference type="HAMAP-Rule" id="MF_01201"/>
    </source>
</evidence>
<dbReference type="GO" id="GO:0009252">
    <property type="term" value="P:peptidoglycan biosynthetic process"/>
    <property type="evidence" value="ECO:0007669"/>
    <property type="project" value="TreeGrafter"/>
</dbReference>
<keyword evidence="3 5" id="KW-0663">Pyridoxal phosphate</keyword>
<dbReference type="GO" id="GO:0008784">
    <property type="term" value="F:alanine racemase activity"/>
    <property type="evidence" value="ECO:0007669"/>
    <property type="project" value="UniProtKB-UniRule"/>
</dbReference>
<dbReference type="InterPro" id="IPR029066">
    <property type="entry name" value="PLP-binding_barrel"/>
</dbReference>
<dbReference type="Gene3D" id="2.40.37.10">
    <property type="entry name" value="Lyase, Ornithine Decarboxylase, Chain A, domain 1"/>
    <property type="match status" value="1"/>
</dbReference>
<dbReference type="InterPro" id="IPR000821">
    <property type="entry name" value="Ala_racemase"/>
</dbReference>
<evidence type="ECO:0000256" key="4">
    <source>
        <dbReference type="ARBA" id="ARBA00023235"/>
    </source>
</evidence>
<dbReference type="PRINTS" id="PR00992">
    <property type="entry name" value="ALARACEMASE"/>
</dbReference>
<keyword evidence="10" id="KW-1185">Reference proteome</keyword>
<keyword evidence="4 5" id="KW-0413">Isomerase</keyword>
<dbReference type="Pfam" id="PF00842">
    <property type="entry name" value="Ala_racemase_C"/>
    <property type="match status" value="1"/>
</dbReference>
<dbReference type="EMBL" id="MKIR01000012">
    <property type="protein sequence ID" value="OFI49401.1"/>
    <property type="molecule type" value="Genomic_DNA"/>
</dbReference>
<dbReference type="GO" id="GO:0030632">
    <property type="term" value="P:D-alanine biosynthetic process"/>
    <property type="evidence" value="ECO:0007669"/>
    <property type="project" value="UniProtKB-UniRule"/>
</dbReference>
<dbReference type="PANTHER" id="PTHR30511">
    <property type="entry name" value="ALANINE RACEMASE"/>
    <property type="match status" value="1"/>
</dbReference>